<proteinExistence type="predicted"/>
<reference evidence="1 2" key="1">
    <citation type="journal article" date="2019" name="Genome Biol. Evol.">
        <title>Insights into the evolution of the New World diploid cottons (Gossypium, subgenus Houzingenia) based on genome sequencing.</title>
        <authorList>
            <person name="Grover C.E."/>
            <person name="Arick M.A. 2nd"/>
            <person name="Thrash A."/>
            <person name="Conover J.L."/>
            <person name="Sanders W.S."/>
            <person name="Peterson D.G."/>
            <person name="Frelichowski J.E."/>
            <person name="Scheffler J.A."/>
            <person name="Scheffler B.E."/>
            <person name="Wendel J.F."/>
        </authorList>
    </citation>
    <scope>NUCLEOTIDE SEQUENCE [LARGE SCALE GENOMIC DNA]</scope>
    <source>
        <strain evidence="1">157</strain>
        <tissue evidence="1">Leaf</tissue>
    </source>
</reference>
<comment type="caution">
    <text evidence="1">The sequence shown here is derived from an EMBL/GenBank/DDBJ whole genome shotgun (WGS) entry which is preliminary data.</text>
</comment>
<organism evidence="1 2">
    <name type="scientific">Gossypium lobatum</name>
    <dbReference type="NCBI Taxonomy" id="34289"/>
    <lineage>
        <taxon>Eukaryota</taxon>
        <taxon>Viridiplantae</taxon>
        <taxon>Streptophyta</taxon>
        <taxon>Embryophyta</taxon>
        <taxon>Tracheophyta</taxon>
        <taxon>Spermatophyta</taxon>
        <taxon>Magnoliopsida</taxon>
        <taxon>eudicotyledons</taxon>
        <taxon>Gunneridae</taxon>
        <taxon>Pentapetalae</taxon>
        <taxon>rosids</taxon>
        <taxon>malvids</taxon>
        <taxon>Malvales</taxon>
        <taxon>Malvaceae</taxon>
        <taxon>Malvoideae</taxon>
        <taxon>Gossypium</taxon>
    </lineage>
</organism>
<accession>A0A7J8L868</accession>
<protein>
    <recommendedName>
        <fullName evidence="3">RNase H type-1 domain-containing protein</fullName>
    </recommendedName>
</protein>
<sequence length="70" mass="8215">MTVNERVPTPFAAEVLAFLQVVQVGLDLGLRQVVIEGDALRRHYWHWRKMRGNRQRLKEKKGLKGMETKK</sequence>
<name>A0A7J8L868_9ROSI</name>
<evidence type="ECO:0008006" key="3">
    <source>
        <dbReference type="Google" id="ProtNLM"/>
    </source>
</evidence>
<dbReference type="Proteomes" id="UP000593572">
    <property type="component" value="Unassembled WGS sequence"/>
</dbReference>
<dbReference type="EMBL" id="JABEZX010000001">
    <property type="protein sequence ID" value="MBA0548597.1"/>
    <property type="molecule type" value="Genomic_DNA"/>
</dbReference>
<keyword evidence="2" id="KW-1185">Reference proteome</keyword>
<dbReference type="AlphaFoldDB" id="A0A7J8L868"/>
<gene>
    <name evidence="1" type="ORF">Golob_019687</name>
</gene>
<evidence type="ECO:0000313" key="2">
    <source>
        <dbReference type="Proteomes" id="UP000593572"/>
    </source>
</evidence>
<evidence type="ECO:0000313" key="1">
    <source>
        <dbReference type="EMBL" id="MBA0548597.1"/>
    </source>
</evidence>